<evidence type="ECO:0000313" key="1">
    <source>
        <dbReference type="EMBL" id="MBX41726.1"/>
    </source>
</evidence>
<protein>
    <submittedName>
        <fullName evidence="1">Uncharacterized protein MANES_12G018300</fullName>
    </submittedName>
</protein>
<reference evidence="1" key="1">
    <citation type="submission" date="2018-02" db="EMBL/GenBank/DDBJ databases">
        <title>Rhizophora mucronata_Transcriptome.</title>
        <authorList>
            <person name="Meera S.P."/>
            <person name="Sreeshan A."/>
            <person name="Augustine A."/>
        </authorList>
    </citation>
    <scope>NUCLEOTIDE SEQUENCE</scope>
    <source>
        <tissue evidence="1">Leaf</tissue>
    </source>
</reference>
<accession>A0A2P2NGW5</accession>
<name>A0A2P2NGW5_RHIMU</name>
<organism evidence="1">
    <name type="scientific">Rhizophora mucronata</name>
    <name type="common">Asiatic mangrove</name>
    <dbReference type="NCBI Taxonomy" id="61149"/>
    <lineage>
        <taxon>Eukaryota</taxon>
        <taxon>Viridiplantae</taxon>
        <taxon>Streptophyta</taxon>
        <taxon>Embryophyta</taxon>
        <taxon>Tracheophyta</taxon>
        <taxon>Spermatophyta</taxon>
        <taxon>Magnoliopsida</taxon>
        <taxon>eudicotyledons</taxon>
        <taxon>Gunneridae</taxon>
        <taxon>Pentapetalae</taxon>
        <taxon>rosids</taxon>
        <taxon>fabids</taxon>
        <taxon>Malpighiales</taxon>
        <taxon>Rhizophoraceae</taxon>
        <taxon>Rhizophora</taxon>
    </lineage>
</organism>
<dbReference type="AlphaFoldDB" id="A0A2P2NGW5"/>
<proteinExistence type="predicted"/>
<sequence length="86" mass="10031">MAKSTRESQQPINFRPTKEEFVHNGVAEILQFLVSQLLKGSKYITVLRCWEPSKIESCSFQLCFSFYSPDSFSEATISKTRYRRKV</sequence>
<dbReference type="EMBL" id="GGEC01061242">
    <property type="protein sequence ID" value="MBX41726.1"/>
    <property type="molecule type" value="Transcribed_RNA"/>
</dbReference>